<gene>
    <name evidence="2" type="ordered locus">ECED1_2648</name>
</gene>
<dbReference type="KEGG" id="ecq:ECED1_2648"/>
<dbReference type="EMBL" id="CU928162">
    <property type="protein sequence ID" value="CAR08829.2"/>
    <property type="molecule type" value="Genomic_DNA"/>
</dbReference>
<evidence type="ECO:0000259" key="1">
    <source>
        <dbReference type="Pfam" id="PF06048"/>
    </source>
</evidence>
<sequence>MERAEMKKAPNLKHQPRDKMTEVIIFAGSDAWAHAKQWQEQDGRLAGDNVPPVWLGEQQLAELDKLQIVPEGRKSVRIFRAGHLEPVMIKAIGQKLAAAGVQDANFYPDGMHGQEVENWREYLARERQNLSDGLVIEFPVKKKDTGSHSDDELKPRVESRADGVFWVTPKVDKQSGEIIRPETWLCSPLELLGTGTIGKEHYRVMRWKKLANHEVITMAIPCGGIGDRDGWRLLKDHGLNVTTNGKYRAILADWMQLSGSHEEWQLSTTTGWHFDAYIMPDGSIIGDSEKPILFTGKSAAINGYSVAGTAEGWRDSVARLAGGNPSMMLGIATSLAAPLIGLVGADGFGVHLFEQSSAGKTTTQNIASSLWGEPDSQRLTWYGTALGIANEAESHNDGLLPLDEIGQAGNAREVSTSAYTLFNGSGKLQGAKDGGNREIKHWRTVAISTGEMDVETFLKTEGIKVKAGQLVRLLNVPMEKATHFHEYSTGKAHADALKDAWTENHGAAGREWVKWLAGHQQEAKDTVRECRERWRNLIPESYGEQVHRVGERFAILEAALVLSGHVTGWAAQECRDAIQHNFNAWVKEFGTGNREFKQMVEQAEAFLSSFGFSRYLPYPNSDERDLPIKDLAGYRKGSIRNEDDEFRFYTFPHVFEGEIAQGFNPSHFARALSAAGMLEAGNDRRYKKKALGKIGGKQHVFYVLMFQPEAEDYPPCVR</sequence>
<proteinExistence type="predicted"/>
<name>B7MXL3_ECO81</name>
<dbReference type="HOGENOM" id="CLU_005630_2_1_6"/>
<organism evidence="2 3">
    <name type="scientific">Escherichia coli O81 (strain ED1a)</name>
    <dbReference type="NCBI Taxonomy" id="585397"/>
    <lineage>
        <taxon>Bacteria</taxon>
        <taxon>Pseudomonadati</taxon>
        <taxon>Pseudomonadota</taxon>
        <taxon>Gammaproteobacteria</taxon>
        <taxon>Enterobacterales</taxon>
        <taxon>Enterobacteriaceae</taxon>
        <taxon>Escherichia</taxon>
    </lineage>
</organism>
<dbReference type="AlphaFoldDB" id="B7MXL3"/>
<reference evidence="3" key="1">
    <citation type="journal article" date="2009" name="PLoS Genet.">
        <title>Organised genome dynamics in the Escherichia coli species results in highly diverse adaptive paths.</title>
        <authorList>
            <person name="Touchon M."/>
            <person name="Hoede C."/>
            <person name="Tenaillon O."/>
            <person name="Barbe V."/>
            <person name="Baeriswyl S."/>
            <person name="Bidet P."/>
            <person name="Bingen E."/>
            <person name="Bonacorsi S."/>
            <person name="Bouchier C."/>
            <person name="Bouvet O."/>
            <person name="Calteau A."/>
            <person name="Chiapello H."/>
            <person name="Clermont O."/>
            <person name="Cruveiller S."/>
            <person name="Danchin A."/>
            <person name="Diard M."/>
            <person name="Dossat C."/>
            <person name="Karoui M.E."/>
            <person name="Frapy E."/>
            <person name="Garry L."/>
            <person name="Ghigo J.M."/>
            <person name="Gilles A.M."/>
            <person name="Johnson J."/>
            <person name="Le Bouguenec C."/>
            <person name="Lescat M."/>
            <person name="Mangenot S."/>
            <person name="Martinez-Jehanne V."/>
            <person name="Matic I."/>
            <person name="Nassif X."/>
            <person name="Oztas S."/>
            <person name="Petit M.A."/>
            <person name="Pichon C."/>
            <person name="Rouy Z."/>
            <person name="Ruf C.S."/>
            <person name="Schneider D."/>
            <person name="Tourret J."/>
            <person name="Vacherie B."/>
            <person name="Vallenet D."/>
            <person name="Medigue C."/>
            <person name="Rocha E.P.C."/>
            <person name="Denamur E."/>
        </authorList>
    </citation>
    <scope>NUCLEOTIDE SEQUENCE [LARGE SCALE GENOMIC DNA]</scope>
    <source>
        <strain evidence="3">ED1a</strain>
    </source>
</reference>
<evidence type="ECO:0000313" key="3">
    <source>
        <dbReference type="Proteomes" id="UP000000748"/>
    </source>
</evidence>
<dbReference type="Proteomes" id="UP000000748">
    <property type="component" value="Chromosome"/>
</dbReference>
<evidence type="ECO:0000313" key="2">
    <source>
        <dbReference type="EMBL" id="CAR08829.2"/>
    </source>
</evidence>
<feature type="domain" description="DUF927" evidence="1">
    <location>
        <begin position="173"/>
        <end position="440"/>
    </location>
</feature>
<protein>
    <recommendedName>
        <fullName evidence="1">DUF927 domain-containing protein</fullName>
    </recommendedName>
</protein>
<accession>B7MXL3</accession>
<dbReference type="InterPro" id="IPR009270">
    <property type="entry name" value="DUF927"/>
</dbReference>
<dbReference type="Pfam" id="PF06048">
    <property type="entry name" value="DUF927"/>
    <property type="match status" value="1"/>
</dbReference>